<dbReference type="EMBL" id="QXFZ01000188">
    <property type="protein sequence ID" value="KAE9128048.1"/>
    <property type="molecule type" value="Genomic_DNA"/>
</dbReference>
<organism evidence="7 11">
    <name type="scientific">Phytophthora fragariae</name>
    <dbReference type="NCBI Taxonomy" id="53985"/>
    <lineage>
        <taxon>Eukaryota</taxon>
        <taxon>Sar</taxon>
        <taxon>Stramenopiles</taxon>
        <taxon>Oomycota</taxon>
        <taxon>Peronosporomycetes</taxon>
        <taxon>Peronosporales</taxon>
        <taxon>Peronosporaceae</taxon>
        <taxon>Phytophthora</taxon>
    </lineage>
</organism>
<dbReference type="OrthoDB" id="10455857at2759"/>
<evidence type="ECO:0000313" key="16">
    <source>
        <dbReference type="Proteomes" id="UP000486351"/>
    </source>
</evidence>
<evidence type="ECO:0000313" key="2">
    <source>
        <dbReference type="EMBL" id="KAE9128048.1"/>
    </source>
</evidence>
<dbReference type="EMBL" id="QXGF01000204">
    <property type="protein sequence ID" value="KAE8944429.1"/>
    <property type="molecule type" value="Genomic_DNA"/>
</dbReference>
<evidence type="ECO:0000313" key="9">
    <source>
        <dbReference type="Proteomes" id="UP000429523"/>
    </source>
</evidence>
<dbReference type="Proteomes" id="UP000440367">
    <property type="component" value="Unassembled WGS sequence"/>
</dbReference>
<evidence type="ECO:0000313" key="5">
    <source>
        <dbReference type="EMBL" id="KAE9246996.1"/>
    </source>
</evidence>
<evidence type="ECO:0000313" key="4">
    <source>
        <dbReference type="EMBL" id="KAE9229213.1"/>
    </source>
</evidence>
<accession>A0A6A4E8W7</accession>
<dbReference type="EMBL" id="QXFY01000166">
    <property type="protein sequence ID" value="KAE9353974.1"/>
    <property type="molecule type" value="Genomic_DNA"/>
</dbReference>
<keyword evidence="10" id="KW-1185">Reference proteome</keyword>
<dbReference type="Proteomes" id="UP000440732">
    <property type="component" value="Unassembled WGS sequence"/>
</dbReference>
<dbReference type="EMBL" id="QXGC01000158">
    <property type="protein sequence ID" value="KAE9246996.1"/>
    <property type="molecule type" value="Genomic_DNA"/>
</dbReference>
<proteinExistence type="predicted"/>
<dbReference type="Proteomes" id="UP000476176">
    <property type="component" value="Unassembled WGS sequence"/>
</dbReference>
<reference evidence="9 10" key="1">
    <citation type="submission" date="2018-08" db="EMBL/GenBank/DDBJ databases">
        <title>Genomic investigation of the strawberry pathogen Phytophthora fragariae indicates pathogenicity is determined by transcriptional variation in three key races.</title>
        <authorList>
            <person name="Adams T.M."/>
            <person name="Armitage A.D."/>
            <person name="Sobczyk M.K."/>
            <person name="Bates H.J."/>
            <person name="Dunwell J.M."/>
            <person name="Nellist C.F."/>
            <person name="Harrison R.J."/>
        </authorList>
    </citation>
    <scope>NUCLEOTIDE SEQUENCE [LARGE SCALE GENOMIC DNA]</scope>
    <source>
        <strain evidence="7 11">A4</strain>
        <strain evidence="6 12">BC-1</strain>
        <strain evidence="5 15">BC-23</strain>
        <strain evidence="4 10">NOV-27</strain>
        <strain evidence="3 13">NOV-5</strain>
        <strain evidence="2 14">NOV-71</strain>
        <strain evidence="8 16">NOV-77</strain>
        <strain evidence="1 9">NOV-9</strain>
    </source>
</reference>
<evidence type="ECO:0000313" key="8">
    <source>
        <dbReference type="EMBL" id="KAE9353974.1"/>
    </source>
</evidence>
<evidence type="ECO:0000313" key="3">
    <source>
        <dbReference type="EMBL" id="KAE9151163.1"/>
    </source>
</evidence>
<dbReference type="AlphaFoldDB" id="A0A6A4E8W7"/>
<evidence type="ECO:0000313" key="7">
    <source>
        <dbReference type="EMBL" id="KAE9321873.1"/>
    </source>
</evidence>
<evidence type="ECO:0000313" key="14">
    <source>
        <dbReference type="Proteomes" id="UP000441208"/>
    </source>
</evidence>
<evidence type="ECO:0000313" key="11">
    <source>
        <dbReference type="Proteomes" id="UP000437068"/>
    </source>
</evidence>
<dbReference type="EMBL" id="QXGB01000123">
    <property type="protein sequence ID" value="KAE9229213.1"/>
    <property type="molecule type" value="Genomic_DNA"/>
</dbReference>
<dbReference type="Proteomes" id="UP000441208">
    <property type="component" value="Unassembled WGS sequence"/>
</dbReference>
<dbReference type="EMBL" id="QXGD01000146">
    <property type="protein sequence ID" value="KAE9250676.1"/>
    <property type="molecule type" value="Genomic_DNA"/>
</dbReference>
<evidence type="ECO:0000313" key="6">
    <source>
        <dbReference type="EMBL" id="KAE9250676.1"/>
    </source>
</evidence>
<dbReference type="Proteomes" id="UP000437068">
    <property type="component" value="Unassembled WGS sequence"/>
</dbReference>
<dbReference type="EMBL" id="QXGA01000159">
    <property type="protein sequence ID" value="KAE9151163.1"/>
    <property type="molecule type" value="Genomic_DNA"/>
</dbReference>
<gene>
    <name evidence="7" type="ORF">PF001_g4698</name>
    <name evidence="6" type="ORF">PF002_g4664</name>
    <name evidence="5" type="ORF">PF004_g4533</name>
    <name evidence="4" type="ORF">PF005_g3971</name>
    <name evidence="3" type="ORF">PF006_g4528</name>
    <name evidence="2" type="ORF">PF007_g5397</name>
    <name evidence="8" type="ORF">PF008_g4741</name>
    <name evidence="1" type="ORF">PF009_g5885</name>
</gene>
<sequence length="108" mass="11525">MISHRRVSLGGPDLFSAVALTTLTGKLAVAEVIYKRPDIRTFTRSLLTRSRGAICSRHCYVVRHTFDVTAARSSCGILVALHAALGWKLRFVPQGGKCQSGGPVSGSG</sequence>
<evidence type="ECO:0000313" key="15">
    <source>
        <dbReference type="Proteomes" id="UP000476176"/>
    </source>
</evidence>
<dbReference type="Proteomes" id="UP000486351">
    <property type="component" value="Unassembled WGS sequence"/>
</dbReference>
<comment type="caution">
    <text evidence="7">The sequence shown here is derived from an EMBL/GenBank/DDBJ whole genome shotgun (WGS) entry which is preliminary data.</text>
</comment>
<evidence type="ECO:0000313" key="12">
    <source>
        <dbReference type="Proteomes" id="UP000440367"/>
    </source>
</evidence>
<dbReference type="Proteomes" id="UP000433483">
    <property type="component" value="Unassembled WGS sequence"/>
</dbReference>
<evidence type="ECO:0000313" key="13">
    <source>
        <dbReference type="Proteomes" id="UP000440732"/>
    </source>
</evidence>
<evidence type="ECO:0000313" key="1">
    <source>
        <dbReference type="EMBL" id="KAE8944429.1"/>
    </source>
</evidence>
<protein>
    <submittedName>
        <fullName evidence="7">Uncharacterized protein</fullName>
    </submittedName>
</protein>
<name>A0A6A4E8W7_9STRA</name>
<evidence type="ECO:0000313" key="10">
    <source>
        <dbReference type="Proteomes" id="UP000433483"/>
    </source>
</evidence>
<dbReference type="Proteomes" id="UP000429523">
    <property type="component" value="Unassembled WGS sequence"/>
</dbReference>
<dbReference type="EMBL" id="QXGE01000165">
    <property type="protein sequence ID" value="KAE9321873.1"/>
    <property type="molecule type" value="Genomic_DNA"/>
</dbReference>